<gene>
    <name evidence="7" type="primary">proA</name>
    <name evidence="9" type="ORF">H8693_01720</name>
</gene>
<comment type="catalytic activity">
    <reaction evidence="6 7">
        <text>L-glutamate 5-semialdehyde + phosphate + NADP(+) = L-glutamyl 5-phosphate + NADPH + H(+)</text>
        <dbReference type="Rhea" id="RHEA:19541"/>
        <dbReference type="ChEBI" id="CHEBI:15378"/>
        <dbReference type="ChEBI" id="CHEBI:43474"/>
        <dbReference type="ChEBI" id="CHEBI:57783"/>
        <dbReference type="ChEBI" id="CHEBI:58066"/>
        <dbReference type="ChEBI" id="CHEBI:58274"/>
        <dbReference type="ChEBI" id="CHEBI:58349"/>
        <dbReference type="EC" id="1.2.1.41"/>
    </reaction>
</comment>
<dbReference type="EC" id="1.2.1.41" evidence="7"/>
<evidence type="ECO:0000256" key="2">
    <source>
        <dbReference type="ARBA" id="ARBA00022605"/>
    </source>
</evidence>
<dbReference type="InterPro" id="IPR016161">
    <property type="entry name" value="Ald_DH/histidinol_DH"/>
</dbReference>
<evidence type="ECO:0000256" key="5">
    <source>
        <dbReference type="ARBA" id="ARBA00023002"/>
    </source>
</evidence>
<dbReference type="PANTHER" id="PTHR11063">
    <property type="entry name" value="GLUTAMATE SEMIALDEHYDE DEHYDROGENASE"/>
    <property type="match status" value="1"/>
</dbReference>
<name>A0A926HRQ6_9FIRM</name>
<dbReference type="Pfam" id="PF00171">
    <property type="entry name" value="Aldedh"/>
    <property type="match status" value="1"/>
</dbReference>
<dbReference type="RefSeq" id="WP_249279534.1">
    <property type="nucleotide sequence ID" value="NZ_JACRSS010000001.1"/>
</dbReference>
<dbReference type="GO" id="GO:0005737">
    <property type="term" value="C:cytoplasm"/>
    <property type="evidence" value="ECO:0007669"/>
    <property type="project" value="UniProtKB-SubCell"/>
</dbReference>
<comment type="subcellular location">
    <subcellularLocation>
        <location evidence="7">Cytoplasm</location>
    </subcellularLocation>
</comment>
<keyword evidence="2 7" id="KW-0028">Amino-acid biosynthesis</keyword>
<comment type="caution">
    <text evidence="9">The sequence shown here is derived from an EMBL/GenBank/DDBJ whole genome shotgun (WGS) entry which is preliminary data.</text>
</comment>
<reference evidence="9" key="1">
    <citation type="submission" date="2020-08" db="EMBL/GenBank/DDBJ databases">
        <title>Genome public.</title>
        <authorList>
            <person name="Liu C."/>
            <person name="Sun Q."/>
        </authorList>
    </citation>
    <scope>NUCLEOTIDE SEQUENCE</scope>
    <source>
        <strain evidence="9">NSJ-63</strain>
    </source>
</reference>
<dbReference type="Gene3D" id="3.40.605.10">
    <property type="entry name" value="Aldehyde Dehydrogenase, Chain A, domain 1"/>
    <property type="match status" value="1"/>
</dbReference>
<dbReference type="SUPFAM" id="SSF53720">
    <property type="entry name" value="ALDH-like"/>
    <property type="match status" value="1"/>
</dbReference>
<keyword evidence="10" id="KW-1185">Reference proteome</keyword>
<evidence type="ECO:0000256" key="3">
    <source>
        <dbReference type="ARBA" id="ARBA00022650"/>
    </source>
</evidence>
<dbReference type="InterPro" id="IPR000965">
    <property type="entry name" value="GPR_dom"/>
</dbReference>
<keyword evidence="7" id="KW-0963">Cytoplasm</keyword>
<evidence type="ECO:0000256" key="7">
    <source>
        <dbReference type="HAMAP-Rule" id="MF_00412"/>
    </source>
</evidence>
<evidence type="ECO:0000256" key="4">
    <source>
        <dbReference type="ARBA" id="ARBA00022857"/>
    </source>
</evidence>
<dbReference type="PIRSF" id="PIRSF000151">
    <property type="entry name" value="GPR"/>
    <property type="match status" value="1"/>
</dbReference>
<dbReference type="InterPro" id="IPR020593">
    <property type="entry name" value="G-glutamylP_reductase_CS"/>
</dbReference>
<keyword evidence="4 7" id="KW-0521">NADP</keyword>
<evidence type="ECO:0000256" key="1">
    <source>
        <dbReference type="ARBA" id="ARBA00004985"/>
    </source>
</evidence>
<dbReference type="EMBL" id="JACRSS010000001">
    <property type="protein sequence ID" value="MBC8537647.1"/>
    <property type="molecule type" value="Genomic_DNA"/>
</dbReference>
<keyword evidence="3 7" id="KW-0641">Proline biosynthesis</keyword>
<dbReference type="Gene3D" id="3.40.309.10">
    <property type="entry name" value="Aldehyde Dehydrogenase, Chain A, domain 2"/>
    <property type="match status" value="1"/>
</dbReference>
<dbReference type="NCBIfam" id="NF001221">
    <property type="entry name" value="PRK00197.1"/>
    <property type="match status" value="1"/>
</dbReference>
<dbReference type="PANTHER" id="PTHR11063:SF8">
    <property type="entry name" value="DELTA-1-PYRROLINE-5-CARBOXYLATE SYNTHASE"/>
    <property type="match status" value="1"/>
</dbReference>
<dbReference type="InterPro" id="IPR016162">
    <property type="entry name" value="Ald_DH_N"/>
</dbReference>
<dbReference type="GO" id="GO:0050661">
    <property type="term" value="F:NADP binding"/>
    <property type="evidence" value="ECO:0007669"/>
    <property type="project" value="InterPro"/>
</dbReference>
<dbReference type="HAMAP" id="MF_00412">
    <property type="entry name" value="ProA"/>
    <property type="match status" value="1"/>
</dbReference>
<dbReference type="Proteomes" id="UP000617951">
    <property type="component" value="Unassembled WGS sequence"/>
</dbReference>
<dbReference type="InterPro" id="IPR016163">
    <property type="entry name" value="Ald_DH_C"/>
</dbReference>
<keyword evidence="5 7" id="KW-0560">Oxidoreductase</keyword>
<dbReference type="InterPro" id="IPR012134">
    <property type="entry name" value="Glu-5-SA_DH"/>
</dbReference>
<evidence type="ECO:0000313" key="10">
    <source>
        <dbReference type="Proteomes" id="UP000617951"/>
    </source>
</evidence>
<proteinExistence type="inferred from homology"/>
<dbReference type="CDD" id="cd07079">
    <property type="entry name" value="ALDH_F18-19_ProA-GPR"/>
    <property type="match status" value="1"/>
</dbReference>
<evidence type="ECO:0000259" key="8">
    <source>
        <dbReference type="Pfam" id="PF00171"/>
    </source>
</evidence>
<feature type="domain" description="Aldehyde dehydrogenase" evidence="8">
    <location>
        <begin position="11"/>
        <end position="281"/>
    </location>
</feature>
<comment type="function">
    <text evidence="7">Catalyzes the NADPH-dependent reduction of L-glutamate 5-phosphate into L-glutamate 5-semialdehyde and phosphate. The product spontaneously undergoes cyclization to form 1-pyrroline-5-carboxylate.</text>
</comment>
<organism evidence="9 10">
    <name type="scientific">Guopingia tenuis</name>
    <dbReference type="NCBI Taxonomy" id="2763656"/>
    <lineage>
        <taxon>Bacteria</taxon>
        <taxon>Bacillati</taxon>
        <taxon>Bacillota</taxon>
        <taxon>Clostridia</taxon>
        <taxon>Christensenellales</taxon>
        <taxon>Christensenellaceae</taxon>
        <taxon>Guopingia</taxon>
    </lineage>
</organism>
<evidence type="ECO:0000256" key="6">
    <source>
        <dbReference type="ARBA" id="ARBA00049024"/>
    </source>
</evidence>
<dbReference type="GO" id="GO:0004350">
    <property type="term" value="F:glutamate-5-semialdehyde dehydrogenase activity"/>
    <property type="evidence" value="ECO:0007669"/>
    <property type="project" value="UniProtKB-UniRule"/>
</dbReference>
<dbReference type="PROSITE" id="PS01223">
    <property type="entry name" value="PROA"/>
    <property type="match status" value="1"/>
</dbReference>
<dbReference type="GO" id="GO:0055129">
    <property type="term" value="P:L-proline biosynthetic process"/>
    <property type="evidence" value="ECO:0007669"/>
    <property type="project" value="UniProtKB-UniRule"/>
</dbReference>
<sequence>MSELREQAGKVKEAARALAILPTLRKNAILLAMAEALEKRQGEILEANAVDIAAAESKGTSPAMLDRLALNEGRIYSMAEGLRKVAGLPDPVGEVIGGGTAASGLRITKRRVPLGVVGIIYEARPNVTSDAMGLCLKTGNGVILKGGSEAVASNAAIARIMTEAGISRGLPEDVVCFVSDTSRECVNEMMKMNGLIDVLIPRGGSGLIQAVVRGATVPVIETGVGNCHIFVDMSADLQMARKIVVNAKTSRPSVCNAAESLLVHREIAPAFLPDVFAALKEKGVRLYGCPESRKYGEISAATEEDYAKEYLDLAMSVKVVADVREAVRHINRYGTQHSEAIVTRNIENARYFQEMVDAAAVYVNASTRFTDGEEFGLGAEIGISTQKLHARGPMGLTELTTYKYFVEGDGQIR</sequence>
<accession>A0A926HRQ6</accession>
<comment type="similarity">
    <text evidence="7">Belongs to the gamma-glutamyl phosphate reductase family.</text>
</comment>
<comment type="pathway">
    <text evidence="1 7">Amino-acid biosynthesis; L-proline biosynthesis; L-glutamate 5-semialdehyde from L-glutamate: step 2/2.</text>
</comment>
<dbReference type="InterPro" id="IPR015590">
    <property type="entry name" value="Aldehyde_DH_dom"/>
</dbReference>
<protein>
    <recommendedName>
        <fullName evidence="7">Gamma-glutamyl phosphate reductase</fullName>
        <shortName evidence="7">GPR</shortName>
        <ecNumber evidence="7">1.2.1.41</ecNumber>
    </recommendedName>
    <alternativeName>
        <fullName evidence="7">Glutamate-5-semialdehyde dehydrogenase</fullName>
    </alternativeName>
    <alternativeName>
        <fullName evidence="7">Glutamyl-gamma-semialdehyde dehydrogenase</fullName>
        <shortName evidence="7">GSA dehydrogenase</shortName>
    </alternativeName>
</protein>
<dbReference type="AlphaFoldDB" id="A0A926HRQ6"/>
<dbReference type="NCBIfam" id="TIGR00407">
    <property type="entry name" value="proA"/>
    <property type="match status" value="1"/>
</dbReference>
<evidence type="ECO:0000313" key="9">
    <source>
        <dbReference type="EMBL" id="MBC8537647.1"/>
    </source>
</evidence>
<dbReference type="FunFam" id="3.40.309.10:FF:000006">
    <property type="entry name" value="Gamma-glutamyl phosphate reductase"/>
    <property type="match status" value="1"/>
</dbReference>